<keyword evidence="1" id="KW-1133">Transmembrane helix</keyword>
<feature type="transmembrane region" description="Helical" evidence="1">
    <location>
        <begin position="25"/>
        <end position="45"/>
    </location>
</feature>
<evidence type="ECO:0000256" key="1">
    <source>
        <dbReference type="SAM" id="Phobius"/>
    </source>
</evidence>
<dbReference type="AlphaFoldDB" id="A0A9D1NJ65"/>
<dbReference type="EMBL" id="DVOG01000016">
    <property type="protein sequence ID" value="HIV03634.1"/>
    <property type="molecule type" value="Genomic_DNA"/>
</dbReference>
<gene>
    <name evidence="2" type="ORF">IAC75_00580</name>
</gene>
<comment type="caution">
    <text evidence="2">The sequence shown here is derived from an EMBL/GenBank/DDBJ whole genome shotgun (WGS) entry which is preliminary data.</text>
</comment>
<dbReference type="Proteomes" id="UP000886812">
    <property type="component" value="Unassembled WGS sequence"/>
</dbReference>
<sequence length="299" mass="32033">MHFGAVITAGTVLSGASVPGSRAVQISLTLAFFALMFAASWRGYWRGPVRQAAPLCAFAVASAAAYFFGAAFGHAWLGIVGVPWILRGPVGVVLLCLFIWLPVFSVLWSRGRKQVSERTGEPEHPVLGAVVGCWTGIFWGGLAALCVAAAGTVGETYLAVHAGTGAKSAADRVSYAFAKAKNSIALYPGLSFLKTWSPLPDSALRIAGKTLDVLGSRAAQQRLLRMPEIQSLVTDPAVYPVLSDPEIRRMIERRDVDALLSDARIRRMLYDETFQRRISALDLEPLLDSALAGTPPPLP</sequence>
<evidence type="ECO:0000313" key="3">
    <source>
        <dbReference type="Proteomes" id="UP000886812"/>
    </source>
</evidence>
<feature type="transmembrane region" description="Helical" evidence="1">
    <location>
        <begin position="84"/>
        <end position="108"/>
    </location>
</feature>
<name>A0A9D1NJ65_9BACT</name>
<organism evidence="2 3">
    <name type="scientific">Candidatus Spyradosoma merdigallinarum</name>
    <dbReference type="NCBI Taxonomy" id="2840950"/>
    <lineage>
        <taxon>Bacteria</taxon>
        <taxon>Pseudomonadati</taxon>
        <taxon>Verrucomicrobiota</taxon>
        <taxon>Opitutia</taxon>
        <taxon>Opitutia incertae sedis</taxon>
        <taxon>Candidatus Spyradosoma</taxon>
    </lineage>
</organism>
<accession>A0A9D1NJ65</accession>
<reference evidence="2" key="2">
    <citation type="journal article" date="2021" name="PeerJ">
        <title>Extensive microbial diversity within the chicken gut microbiome revealed by metagenomics and culture.</title>
        <authorList>
            <person name="Gilroy R."/>
            <person name="Ravi A."/>
            <person name="Getino M."/>
            <person name="Pursley I."/>
            <person name="Horton D.L."/>
            <person name="Alikhan N.F."/>
            <person name="Baker D."/>
            <person name="Gharbi K."/>
            <person name="Hall N."/>
            <person name="Watson M."/>
            <person name="Adriaenssens E.M."/>
            <person name="Foster-Nyarko E."/>
            <person name="Jarju S."/>
            <person name="Secka A."/>
            <person name="Antonio M."/>
            <person name="Oren A."/>
            <person name="Chaudhuri R.R."/>
            <person name="La Ragione R."/>
            <person name="Hildebrand F."/>
            <person name="Pallen M.J."/>
        </authorList>
    </citation>
    <scope>NUCLEOTIDE SEQUENCE</scope>
    <source>
        <strain evidence="2">10669</strain>
    </source>
</reference>
<keyword evidence="1" id="KW-0472">Membrane</keyword>
<proteinExistence type="predicted"/>
<protein>
    <submittedName>
        <fullName evidence="2">Uncharacterized protein</fullName>
    </submittedName>
</protein>
<keyword evidence="1" id="KW-0812">Transmembrane</keyword>
<evidence type="ECO:0000313" key="2">
    <source>
        <dbReference type="EMBL" id="HIV03634.1"/>
    </source>
</evidence>
<reference evidence="2" key="1">
    <citation type="submission" date="2020-10" db="EMBL/GenBank/DDBJ databases">
        <authorList>
            <person name="Gilroy R."/>
        </authorList>
    </citation>
    <scope>NUCLEOTIDE SEQUENCE</scope>
    <source>
        <strain evidence="2">10669</strain>
    </source>
</reference>
<feature type="transmembrane region" description="Helical" evidence="1">
    <location>
        <begin position="52"/>
        <end position="72"/>
    </location>
</feature>